<keyword evidence="5" id="KW-0460">Magnesium</keyword>
<reference evidence="7 8" key="1">
    <citation type="journal article" date="2016" name="Nat. Commun.">
        <title>Thousands of microbial genomes shed light on interconnected biogeochemical processes in an aquifer system.</title>
        <authorList>
            <person name="Anantharaman K."/>
            <person name="Brown C.T."/>
            <person name="Hug L.A."/>
            <person name="Sharon I."/>
            <person name="Castelle C.J."/>
            <person name="Probst A.J."/>
            <person name="Thomas B.C."/>
            <person name="Singh A."/>
            <person name="Wilkins M.J."/>
            <person name="Karaoz U."/>
            <person name="Brodie E.L."/>
            <person name="Williams K.H."/>
            <person name="Hubbard S.S."/>
            <person name="Banfield J.F."/>
        </authorList>
    </citation>
    <scope>NUCLEOTIDE SEQUENCE [LARGE SCALE GENOMIC DNA]</scope>
</reference>
<keyword evidence="4" id="KW-0378">Hydrolase</keyword>
<evidence type="ECO:0000256" key="3">
    <source>
        <dbReference type="ARBA" id="ARBA00022723"/>
    </source>
</evidence>
<dbReference type="InterPro" id="IPR015797">
    <property type="entry name" value="NUDIX_hydrolase-like_dom_sf"/>
</dbReference>
<gene>
    <name evidence="7" type="ORF">A3D08_00985</name>
</gene>
<evidence type="ECO:0000256" key="2">
    <source>
        <dbReference type="ARBA" id="ARBA00005582"/>
    </source>
</evidence>
<keyword evidence="3" id="KW-0479">Metal-binding</keyword>
<comment type="cofactor">
    <cofactor evidence="1">
        <name>Mg(2+)</name>
        <dbReference type="ChEBI" id="CHEBI:18420"/>
    </cofactor>
</comment>
<dbReference type="InterPro" id="IPR020084">
    <property type="entry name" value="NUDIX_hydrolase_CS"/>
</dbReference>
<evidence type="ECO:0000256" key="1">
    <source>
        <dbReference type="ARBA" id="ARBA00001946"/>
    </source>
</evidence>
<evidence type="ECO:0000259" key="6">
    <source>
        <dbReference type="PROSITE" id="PS51462"/>
    </source>
</evidence>
<protein>
    <recommendedName>
        <fullName evidence="6">Nudix hydrolase domain-containing protein</fullName>
    </recommendedName>
</protein>
<dbReference type="GO" id="GO:0005737">
    <property type="term" value="C:cytoplasm"/>
    <property type="evidence" value="ECO:0007669"/>
    <property type="project" value="TreeGrafter"/>
</dbReference>
<dbReference type="AlphaFoldDB" id="A0A1F7HEZ1"/>
<feature type="domain" description="Nudix hydrolase" evidence="6">
    <location>
        <begin position="1"/>
        <end position="127"/>
    </location>
</feature>
<dbReference type="PROSITE" id="PS51462">
    <property type="entry name" value="NUDIX"/>
    <property type="match status" value="1"/>
</dbReference>
<dbReference type="InterPro" id="IPR000086">
    <property type="entry name" value="NUDIX_hydrolase_dom"/>
</dbReference>
<dbReference type="Proteomes" id="UP000178098">
    <property type="component" value="Unassembled WGS sequence"/>
</dbReference>
<accession>A0A1F7HEZ1</accession>
<dbReference type="PANTHER" id="PTHR43758:SF2">
    <property type="entry name" value="OXIDIZED PURINE NUCLEOSIDE TRIPHOSPHATE HYDROLASE"/>
    <property type="match status" value="1"/>
</dbReference>
<dbReference type="EMBL" id="MFZT01000046">
    <property type="protein sequence ID" value="OGK29506.1"/>
    <property type="molecule type" value="Genomic_DNA"/>
</dbReference>
<dbReference type="PROSITE" id="PS00893">
    <property type="entry name" value="NUDIX_BOX"/>
    <property type="match status" value="1"/>
</dbReference>
<comment type="caution">
    <text evidence="7">The sequence shown here is derived from an EMBL/GenBank/DDBJ whole genome shotgun (WGS) entry which is preliminary data.</text>
</comment>
<evidence type="ECO:0000256" key="5">
    <source>
        <dbReference type="ARBA" id="ARBA00022842"/>
    </source>
</evidence>
<comment type="similarity">
    <text evidence="2">Belongs to the Nudix hydrolase family.</text>
</comment>
<evidence type="ECO:0000313" key="7">
    <source>
        <dbReference type="EMBL" id="OGK29506.1"/>
    </source>
</evidence>
<proteinExistence type="inferred from homology"/>
<dbReference type="SUPFAM" id="SSF55811">
    <property type="entry name" value="Nudix"/>
    <property type="match status" value="1"/>
</dbReference>
<organism evidence="7 8">
    <name type="scientific">Candidatus Roizmanbacteria bacterium RIFCSPHIGHO2_02_FULL_43_11</name>
    <dbReference type="NCBI Taxonomy" id="1802043"/>
    <lineage>
        <taxon>Bacteria</taxon>
        <taxon>Candidatus Roizmaniibacteriota</taxon>
    </lineage>
</organism>
<dbReference type="Pfam" id="PF00293">
    <property type="entry name" value="NUDIX"/>
    <property type="match status" value="1"/>
</dbReference>
<dbReference type="GO" id="GO:0046872">
    <property type="term" value="F:metal ion binding"/>
    <property type="evidence" value="ECO:0007669"/>
    <property type="project" value="UniProtKB-KW"/>
</dbReference>
<dbReference type="GO" id="GO:0016818">
    <property type="term" value="F:hydrolase activity, acting on acid anhydrides, in phosphorus-containing anhydrides"/>
    <property type="evidence" value="ECO:0007669"/>
    <property type="project" value="TreeGrafter"/>
</dbReference>
<dbReference type="Gene3D" id="3.90.79.10">
    <property type="entry name" value="Nucleoside Triphosphate Pyrophosphohydrolase"/>
    <property type="match status" value="1"/>
</dbReference>
<dbReference type="PANTHER" id="PTHR43758">
    <property type="entry name" value="7,8-DIHYDRO-8-OXOGUANINE TRIPHOSPHATASE"/>
    <property type="match status" value="1"/>
</dbReference>
<name>A0A1F7HEZ1_9BACT</name>
<sequence>MVKEYAVGFVFTPDLEKILLIHKNRPAWQAGKINGIGGKREPGETPVQCIARETQEETGLIIPETAWILLGSMLSDLAQVHFFGTIFGGDPDDAQTQTDEEIEWIMSQELPKVCIPNLRWIIPFALEKLEKPSESYTLGEFLVHYLTDPSTEQTV</sequence>
<evidence type="ECO:0000313" key="8">
    <source>
        <dbReference type="Proteomes" id="UP000178098"/>
    </source>
</evidence>
<evidence type="ECO:0000256" key="4">
    <source>
        <dbReference type="ARBA" id="ARBA00022801"/>
    </source>
</evidence>